<evidence type="ECO:0000313" key="4">
    <source>
        <dbReference type="Proteomes" id="UP000503640"/>
    </source>
</evidence>
<feature type="transmembrane region" description="Helical" evidence="2">
    <location>
        <begin position="47"/>
        <end position="64"/>
    </location>
</feature>
<organism evidence="3 4">
    <name type="scientific">Anaeromyxobacter diazotrophicus</name>
    <dbReference type="NCBI Taxonomy" id="2590199"/>
    <lineage>
        <taxon>Bacteria</taxon>
        <taxon>Pseudomonadati</taxon>
        <taxon>Myxococcota</taxon>
        <taxon>Myxococcia</taxon>
        <taxon>Myxococcales</taxon>
        <taxon>Cystobacterineae</taxon>
        <taxon>Anaeromyxobacteraceae</taxon>
        <taxon>Anaeromyxobacter</taxon>
    </lineage>
</organism>
<dbReference type="PANTHER" id="PTHR33269:SF17">
    <property type="entry name" value="NADH-UBIQUINONE OXIDOREDUCTASE CHAIN 6"/>
    <property type="match status" value="1"/>
</dbReference>
<dbReference type="EMBL" id="BJTG01000006">
    <property type="protein sequence ID" value="GEJ57889.1"/>
    <property type="molecule type" value="Genomic_DNA"/>
</dbReference>
<evidence type="ECO:0000256" key="2">
    <source>
        <dbReference type="RuleBase" id="RU004429"/>
    </source>
</evidence>
<dbReference type="PANTHER" id="PTHR33269">
    <property type="entry name" value="NADH-UBIQUINONE OXIDOREDUCTASE CHAIN 6"/>
    <property type="match status" value="1"/>
</dbReference>
<keyword evidence="4" id="KW-1185">Reference proteome</keyword>
<comment type="catalytic activity">
    <reaction evidence="2">
        <text>a quinone + NADH + 5 H(+)(in) = a quinol + NAD(+) + 4 H(+)(out)</text>
        <dbReference type="Rhea" id="RHEA:57888"/>
        <dbReference type="ChEBI" id="CHEBI:15378"/>
        <dbReference type="ChEBI" id="CHEBI:24646"/>
        <dbReference type="ChEBI" id="CHEBI:57540"/>
        <dbReference type="ChEBI" id="CHEBI:57945"/>
        <dbReference type="ChEBI" id="CHEBI:132124"/>
    </reaction>
</comment>
<reference evidence="4" key="1">
    <citation type="journal article" date="2020" name="Appl. Environ. Microbiol.">
        <title>Diazotrophic Anaeromyxobacter Isolates from Soils.</title>
        <authorList>
            <person name="Masuda Y."/>
            <person name="Yamanaka H."/>
            <person name="Xu Z.X."/>
            <person name="Shiratori Y."/>
            <person name="Aono T."/>
            <person name="Amachi S."/>
            <person name="Senoo K."/>
            <person name="Itoh H."/>
        </authorList>
    </citation>
    <scope>NUCLEOTIDE SEQUENCE [LARGE SCALE GENOMIC DNA]</scope>
    <source>
        <strain evidence="4">R267</strain>
    </source>
</reference>
<keyword evidence="2" id="KW-0812">Transmembrane</keyword>
<dbReference type="RefSeq" id="WP_176065919.1">
    <property type="nucleotide sequence ID" value="NZ_BJTG01000006.1"/>
</dbReference>
<keyword evidence="2" id="KW-0520">NAD</keyword>
<dbReference type="InterPro" id="IPR042106">
    <property type="entry name" value="Nuo/plastoQ_OxRdtase_6_NuoJ"/>
</dbReference>
<keyword evidence="2" id="KW-1003">Cell membrane</keyword>
<dbReference type="Proteomes" id="UP000503640">
    <property type="component" value="Unassembled WGS sequence"/>
</dbReference>
<feature type="transmembrane region" description="Helical" evidence="2">
    <location>
        <begin position="95"/>
        <end position="116"/>
    </location>
</feature>
<keyword evidence="2" id="KW-1133">Transmembrane helix</keyword>
<comment type="function">
    <text evidence="2">NDH-1 shuttles electrons from NADH, via FMN and iron-sulfur (Fe-S) centers, to quinones in the respiratory chain. Couples the redox reaction to proton translocation (for every two electrons transferred, four hydrogen ions are translocated across the cytoplasmic membrane), and thus conserves the redox energy in a proton gradient.</text>
</comment>
<dbReference type="GO" id="GO:0048038">
    <property type="term" value="F:quinone binding"/>
    <property type="evidence" value="ECO:0007669"/>
    <property type="project" value="UniProtKB-UniRule"/>
</dbReference>
<dbReference type="GO" id="GO:0005886">
    <property type="term" value="C:plasma membrane"/>
    <property type="evidence" value="ECO:0007669"/>
    <property type="project" value="UniProtKB-SubCell"/>
</dbReference>
<keyword evidence="2" id="KW-0874">Quinone</keyword>
<feature type="transmembrane region" description="Helical" evidence="2">
    <location>
        <begin position="128"/>
        <end position="158"/>
    </location>
</feature>
<evidence type="ECO:0000256" key="1">
    <source>
        <dbReference type="ARBA" id="ARBA00005698"/>
    </source>
</evidence>
<dbReference type="GO" id="GO:0008137">
    <property type="term" value="F:NADH dehydrogenase (ubiquinone) activity"/>
    <property type="evidence" value="ECO:0007669"/>
    <property type="project" value="UniProtKB-UniRule"/>
</dbReference>
<dbReference type="Gene3D" id="1.20.120.1200">
    <property type="entry name" value="NADH-ubiquinone/plastoquinone oxidoreductase chain 6, subunit NuoJ"/>
    <property type="match status" value="1"/>
</dbReference>
<dbReference type="Pfam" id="PF00499">
    <property type="entry name" value="Oxidored_q3"/>
    <property type="match status" value="1"/>
</dbReference>
<comment type="subcellular location">
    <subcellularLocation>
        <location evidence="2">Cell membrane</location>
        <topology evidence="2">Multi-pass membrane protein</topology>
    </subcellularLocation>
</comment>
<dbReference type="EC" id="7.1.1.-" evidence="2"/>
<keyword evidence="2" id="KW-0472">Membrane</keyword>
<comment type="similarity">
    <text evidence="1 2">Belongs to the complex I subunit 6 family.</text>
</comment>
<dbReference type="InterPro" id="IPR001457">
    <property type="entry name" value="NADH_UbQ/plastoQ_OxRdtase_su6"/>
</dbReference>
<feature type="transmembrane region" description="Helical" evidence="2">
    <location>
        <begin position="178"/>
        <end position="200"/>
    </location>
</feature>
<proteinExistence type="inferred from homology"/>
<evidence type="ECO:0000313" key="3">
    <source>
        <dbReference type="EMBL" id="GEJ57889.1"/>
    </source>
</evidence>
<comment type="caution">
    <text evidence="3">The sequence shown here is derived from an EMBL/GenBank/DDBJ whole genome shotgun (WGS) entry which is preliminary data.</text>
</comment>
<name>A0A7I9VP45_9BACT</name>
<gene>
    <name evidence="3" type="ORF">AMYX_26300</name>
</gene>
<feature type="transmembrane region" description="Helical" evidence="2">
    <location>
        <begin position="69"/>
        <end position="89"/>
    </location>
</feature>
<accession>A0A7I9VP45</accession>
<dbReference type="AlphaFoldDB" id="A0A7I9VP45"/>
<sequence length="214" mass="22309">MSKKLYTWIALAALVVLFVGVLGVEVGRGGALPADFEVGPFTLRDAIFYLFAALTVAGAGLTAFSRNIVYSAVGLLTALTGAGAIYAWMDADFLAVTQLLVYIGGVLVLILFAVMLTNRITEVKVSNVSLGVAGGVALLASTVPVLCFVALATPWAAHEPEAFGPTTRSIGNAFLSQWLLPFELASLVLLATLIGAVVIARKELKADEPDPSLG</sequence>
<protein>
    <recommendedName>
        <fullName evidence="2">NADH-quinone oxidoreductase subunit J</fullName>
        <ecNumber evidence="2">7.1.1.-</ecNumber>
    </recommendedName>
</protein>